<protein>
    <submittedName>
        <fullName evidence="1">Uncharacterized protein</fullName>
    </submittedName>
</protein>
<gene>
    <name evidence="1" type="ORF">VIS19158_21496</name>
</gene>
<dbReference type="eggNOG" id="ENOG5031PPZ">
    <property type="taxonomic scope" value="Bacteria"/>
</dbReference>
<proteinExistence type="predicted"/>
<accession>F9RTD9</accession>
<organism evidence="1 2">
    <name type="scientific">Vibrio scophthalmi LMG 19158</name>
    <dbReference type="NCBI Taxonomy" id="870967"/>
    <lineage>
        <taxon>Bacteria</taxon>
        <taxon>Pseudomonadati</taxon>
        <taxon>Pseudomonadota</taxon>
        <taxon>Gammaproteobacteria</taxon>
        <taxon>Vibrionales</taxon>
        <taxon>Vibrionaceae</taxon>
        <taxon>Vibrio</taxon>
    </lineage>
</organism>
<evidence type="ECO:0000313" key="2">
    <source>
        <dbReference type="Proteomes" id="UP000004349"/>
    </source>
</evidence>
<dbReference type="Proteomes" id="UP000004349">
    <property type="component" value="Unassembled WGS sequence"/>
</dbReference>
<dbReference type="AlphaFoldDB" id="F9RTD9"/>
<name>F9RTD9_9VIBR</name>
<reference evidence="1 2" key="1">
    <citation type="journal article" date="2012" name="Int. J. Syst. Evol. Microbiol.">
        <title>Vibrio caribbeanicus sp. nov., isolated from the marine sponge Scleritoderma cyanea.</title>
        <authorList>
            <person name="Hoffmann M."/>
            <person name="Monday S.R."/>
            <person name="Allard M.W."/>
            <person name="Strain E.A."/>
            <person name="Whittaker P."/>
            <person name="Naum M."/>
            <person name="McCarthy P.J."/>
            <person name="Lopez J.V."/>
            <person name="Fischer M."/>
            <person name="Brown E.W."/>
        </authorList>
    </citation>
    <scope>NUCLEOTIDE SEQUENCE [LARGE SCALE GENOMIC DNA]</scope>
    <source>
        <strain evidence="1 2">LMG 19158</strain>
    </source>
</reference>
<evidence type="ECO:0000313" key="1">
    <source>
        <dbReference type="EMBL" id="EGU31228.1"/>
    </source>
</evidence>
<sequence length="68" mass="7841">MFGFASKIYLYIVVQTQDIGVILSAGYKIVLSGTIFKLKILDDLWITDKNKKNSKWILTHEIRPDLKV</sequence>
<dbReference type="EMBL" id="AFWE01000203">
    <property type="protein sequence ID" value="EGU31228.1"/>
    <property type="molecule type" value="Genomic_DNA"/>
</dbReference>
<comment type="caution">
    <text evidence="1">The sequence shown here is derived from an EMBL/GenBank/DDBJ whole genome shotgun (WGS) entry which is preliminary data.</text>
</comment>